<proteinExistence type="predicted"/>
<dbReference type="Proteomes" id="UP000061348">
    <property type="component" value="Unassembled WGS sequence"/>
</dbReference>
<evidence type="ECO:0000313" key="2">
    <source>
        <dbReference type="Proteomes" id="UP000061348"/>
    </source>
</evidence>
<evidence type="ECO:0000313" key="1">
    <source>
        <dbReference type="EMBL" id="KWV85349.1"/>
    </source>
</evidence>
<sequence length="48" mass="5308">MLIPNSSLVVVRNDTAGGRPVLPSKLVRLEFFQIDEISNALNARTRAK</sequence>
<comment type="caution">
    <text evidence="1">The sequence shown here is derived from an EMBL/GenBank/DDBJ whole genome shotgun (WGS) entry which is preliminary data.</text>
</comment>
<accession>A0A120G697</accession>
<organism evidence="1 2">
    <name type="scientific">Pseudomonas fluorescens</name>
    <dbReference type="NCBI Taxonomy" id="294"/>
    <lineage>
        <taxon>Bacteria</taxon>
        <taxon>Pseudomonadati</taxon>
        <taxon>Pseudomonadota</taxon>
        <taxon>Gammaproteobacteria</taxon>
        <taxon>Pseudomonadales</taxon>
        <taxon>Pseudomonadaceae</taxon>
        <taxon>Pseudomonas</taxon>
    </lineage>
</organism>
<dbReference type="EMBL" id="LCYA01000134">
    <property type="protein sequence ID" value="KWV85349.1"/>
    <property type="molecule type" value="Genomic_DNA"/>
</dbReference>
<protein>
    <submittedName>
        <fullName evidence="1">Uncharacterized protein</fullName>
    </submittedName>
</protein>
<dbReference type="AlphaFoldDB" id="A0A120G697"/>
<name>A0A120G697_PSEFL</name>
<gene>
    <name evidence="1" type="ORF">PFLmoz3_05058</name>
</gene>
<reference evidence="1 2" key="1">
    <citation type="submission" date="2015-05" db="EMBL/GenBank/DDBJ databases">
        <title>A genomic and transcriptomic approach to investigate the blue pigment phenotype in Pseudomonas fluorescens.</title>
        <authorList>
            <person name="Andreani N.A."/>
            <person name="Cardazzo B."/>
        </authorList>
    </citation>
    <scope>NUCLEOTIDE SEQUENCE [LARGE SCALE GENOMIC DNA]</scope>
    <source>
        <strain evidence="1 2">Ps_22</strain>
    </source>
</reference>